<reference evidence="5 6" key="1">
    <citation type="submission" date="2016-02" db="EMBL/GenBank/DDBJ databases">
        <authorList>
            <consortium name="Pathogen Informatics"/>
        </authorList>
    </citation>
    <scope>NUCLEOTIDE SEQUENCE [LARGE SCALE GENOMIC DNA]</scope>
    <source>
        <strain evidence="2 6">LSS30</strain>
        <strain evidence="3 5">SS1062</strain>
    </source>
</reference>
<dbReference type="Proteomes" id="UP000281324">
    <property type="component" value="Unassembled WGS sequence"/>
</dbReference>
<evidence type="ECO:0000313" key="6">
    <source>
        <dbReference type="Proteomes" id="UP000074664"/>
    </source>
</evidence>
<proteinExistence type="predicted"/>
<sequence>MNKPFTPKQTCRIFVLFYGLFSAFFIYSYMVNEPISSDSFLITLPTIQIFRSYKTTEEKRYFLIQSVFALFAMTLTYSVGIWLGHVKPLALILPAGFALAILYRIYLKKEKPDRR</sequence>
<evidence type="ECO:0000313" key="4">
    <source>
        <dbReference type="EMBL" id="RRN49948.1"/>
    </source>
</evidence>
<dbReference type="AlphaFoldDB" id="A0A0Z8CR61"/>
<gene>
    <name evidence="4" type="ORF">EI219_05675</name>
    <name evidence="2" type="ORF">ERS132392_00185</name>
    <name evidence="3" type="ORF">ERS132551_00242</name>
</gene>
<dbReference type="EMBL" id="FIGH01000001">
    <property type="protein sequence ID" value="CYU29923.1"/>
    <property type="molecule type" value="Genomic_DNA"/>
</dbReference>
<dbReference type="EMBL" id="FIKT01000002">
    <property type="protein sequence ID" value="CYW62968.1"/>
    <property type="molecule type" value="Genomic_DNA"/>
</dbReference>
<accession>A0A0Z8CR61</accession>
<dbReference type="Proteomes" id="UP000074664">
    <property type="component" value="Unassembled WGS sequence"/>
</dbReference>
<feature type="transmembrane region" description="Helical" evidence="1">
    <location>
        <begin position="89"/>
        <end position="107"/>
    </location>
</feature>
<dbReference type="Proteomes" id="UP000071962">
    <property type="component" value="Unassembled WGS sequence"/>
</dbReference>
<keyword evidence="1" id="KW-1133">Transmembrane helix</keyword>
<reference evidence="4 7" key="2">
    <citation type="submission" date="2018-11" db="EMBL/GenBank/DDBJ databases">
        <title>Changes in penicillin susceptibility of Streptococcus suis isolates by amino acid alterations in the penicillin-binding protein.</title>
        <authorList>
            <person name="Niemann L."/>
            <person name="Eichhorn I."/>
        </authorList>
    </citation>
    <scope>NUCLEOTIDE SEQUENCE [LARGE SCALE GENOMIC DNA]</scope>
    <source>
        <strain evidence="4 7">IMT40201</strain>
    </source>
</reference>
<keyword evidence="1" id="KW-0472">Membrane</keyword>
<evidence type="ECO:0000313" key="7">
    <source>
        <dbReference type="Proteomes" id="UP000281324"/>
    </source>
</evidence>
<evidence type="ECO:0000313" key="2">
    <source>
        <dbReference type="EMBL" id="CYU29923.1"/>
    </source>
</evidence>
<evidence type="ECO:0000313" key="5">
    <source>
        <dbReference type="Proteomes" id="UP000071962"/>
    </source>
</evidence>
<dbReference type="EMBL" id="RRZQ01000008">
    <property type="protein sequence ID" value="RRN49948.1"/>
    <property type="molecule type" value="Genomic_DNA"/>
</dbReference>
<feature type="transmembrane region" description="Helical" evidence="1">
    <location>
        <begin position="12"/>
        <end position="31"/>
    </location>
</feature>
<keyword evidence="1" id="KW-0812">Transmembrane</keyword>
<protein>
    <submittedName>
        <fullName evidence="4">MFS transporter</fullName>
    </submittedName>
    <submittedName>
        <fullName evidence="2">Major facilitator superfamily permease</fullName>
    </submittedName>
</protein>
<feature type="transmembrane region" description="Helical" evidence="1">
    <location>
        <begin position="61"/>
        <end position="83"/>
    </location>
</feature>
<evidence type="ECO:0000256" key="1">
    <source>
        <dbReference type="SAM" id="Phobius"/>
    </source>
</evidence>
<name>A0A0Z8CR61_STRSU</name>
<organism evidence="4 7">
    <name type="scientific">Streptococcus suis</name>
    <dbReference type="NCBI Taxonomy" id="1307"/>
    <lineage>
        <taxon>Bacteria</taxon>
        <taxon>Bacillati</taxon>
        <taxon>Bacillota</taxon>
        <taxon>Bacilli</taxon>
        <taxon>Lactobacillales</taxon>
        <taxon>Streptococcaceae</taxon>
        <taxon>Streptococcus</taxon>
    </lineage>
</organism>
<dbReference type="RefSeq" id="WP_044753759.1">
    <property type="nucleotide sequence ID" value="NZ_CEDD01000059.1"/>
</dbReference>
<evidence type="ECO:0000313" key="3">
    <source>
        <dbReference type="EMBL" id="CYW62968.1"/>
    </source>
</evidence>